<reference evidence="2 3" key="2">
    <citation type="journal article" date="2011" name="J. Antibiot.">
        <title>Furaquinocins I and J: novel polyketide isoprenoid hybrid compounds from Streptomyces reveromyceticus SN-593.</title>
        <authorList>
            <person name="Panthee S."/>
            <person name="Takahashi S."/>
            <person name="Takagi H."/>
            <person name="Nogawa T."/>
            <person name="Oowada E."/>
            <person name="Uramoto M."/>
            <person name="Osada H."/>
        </authorList>
    </citation>
    <scope>NUCLEOTIDE SEQUENCE [LARGE SCALE GENOMIC DNA]</scope>
    <source>
        <strain evidence="2 3">SN-593</strain>
    </source>
</reference>
<organism evidence="2 3">
    <name type="scientific">Actinacidiphila reveromycinica</name>
    <dbReference type="NCBI Taxonomy" id="659352"/>
    <lineage>
        <taxon>Bacteria</taxon>
        <taxon>Bacillati</taxon>
        <taxon>Actinomycetota</taxon>
        <taxon>Actinomycetes</taxon>
        <taxon>Kitasatosporales</taxon>
        <taxon>Streptomycetaceae</taxon>
        <taxon>Actinacidiphila</taxon>
    </lineage>
</organism>
<proteinExistence type="predicted"/>
<name>A0A7U3VSJ8_9ACTN</name>
<dbReference type="PANTHER" id="PTHR43591">
    <property type="entry name" value="METHYLTRANSFERASE"/>
    <property type="match status" value="1"/>
</dbReference>
<dbReference type="SUPFAM" id="SSF53335">
    <property type="entry name" value="S-adenosyl-L-methionine-dependent methyltransferases"/>
    <property type="match status" value="1"/>
</dbReference>
<keyword evidence="3" id="KW-1185">Reference proteome</keyword>
<dbReference type="Gene3D" id="3.40.50.150">
    <property type="entry name" value="Vaccinia Virus protein VP39"/>
    <property type="match status" value="1"/>
</dbReference>
<evidence type="ECO:0000313" key="2">
    <source>
        <dbReference type="EMBL" id="BBB01905.1"/>
    </source>
</evidence>
<accession>A0A7U3VSJ8</accession>
<dbReference type="AlphaFoldDB" id="A0A7U3VSJ8"/>
<evidence type="ECO:0000259" key="1">
    <source>
        <dbReference type="Pfam" id="PF08241"/>
    </source>
</evidence>
<dbReference type="KEGG" id="arev:RVR_9534"/>
<dbReference type="EMBL" id="AP018365">
    <property type="protein sequence ID" value="BBB01905.1"/>
    <property type="molecule type" value="Genomic_DNA"/>
</dbReference>
<reference evidence="2 3" key="3">
    <citation type="journal article" date="2011" name="Nat. Chem. Biol.">
        <title>Reveromycin A biosynthesis uses RevG and RevJ for stereospecific spiroacetal formation.</title>
        <authorList>
            <person name="Takahashi S."/>
            <person name="Toyoda A."/>
            <person name="Sekiyama Y."/>
            <person name="Takagi H."/>
            <person name="Nogawa T."/>
            <person name="Uramoto M."/>
            <person name="Suzuki R."/>
            <person name="Koshino H."/>
            <person name="Kumano T."/>
            <person name="Panthee S."/>
            <person name="Dairi T."/>
            <person name="Ishikawa J."/>
            <person name="Ikeda H."/>
            <person name="Sakaki Y."/>
            <person name="Osada H."/>
        </authorList>
    </citation>
    <scope>NUCLEOTIDE SEQUENCE [LARGE SCALE GENOMIC DNA]</scope>
    <source>
        <strain evidence="2 3">SN-593</strain>
    </source>
</reference>
<reference evidence="2 3" key="1">
    <citation type="journal article" date="2010" name="J. Bacteriol.">
        <title>Biochemical characterization of a novel indole prenyltransferase from Streptomyces sp. SN-593.</title>
        <authorList>
            <person name="Takahashi S."/>
            <person name="Takagi H."/>
            <person name="Toyoda A."/>
            <person name="Uramoto M."/>
            <person name="Nogawa T."/>
            <person name="Ueki M."/>
            <person name="Sakaki Y."/>
            <person name="Osada H."/>
        </authorList>
    </citation>
    <scope>NUCLEOTIDE SEQUENCE [LARGE SCALE GENOMIC DNA]</scope>
    <source>
        <strain evidence="2 3">SN-593</strain>
    </source>
</reference>
<reference evidence="2 3" key="4">
    <citation type="journal article" date="2020" name="Sci. Rep.">
        <title>beta-carboline chemical signals induce reveromycin production through a LuxR family regulator in Streptomyces sp. SN-593.</title>
        <authorList>
            <person name="Panthee S."/>
            <person name="Kito N."/>
            <person name="Hayashi T."/>
            <person name="Shimizu T."/>
            <person name="Ishikawa J."/>
            <person name="Hamamoto H."/>
            <person name="Osada H."/>
            <person name="Takahashi S."/>
        </authorList>
    </citation>
    <scope>NUCLEOTIDE SEQUENCE [LARGE SCALE GENOMIC DNA]</scope>
    <source>
        <strain evidence="2 3">SN-593</strain>
    </source>
</reference>
<feature type="domain" description="Methyltransferase type 11" evidence="1">
    <location>
        <begin position="40"/>
        <end position="134"/>
    </location>
</feature>
<gene>
    <name evidence="2" type="ORF">RVR_9534</name>
</gene>
<dbReference type="CDD" id="cd02440">
    <property type="entry name" value="AdoMet_MTases"/>
    <property type="match status" value="1"/>
</dbReference>
<dbReference type="PANTHER" id="PTHR43591:SF24">
    <property type="entry name" value="2-METHOXY-6-POLYPRENYL-1,4-BENZOQUINOL METHYLASE, MITOCHONDRIAL"/>
    <property type="match status" value="1"/>
</dbReference>
<sequence>MEIDFHDRSNRMTYARRTAADDWARLMRALGGGEGLRVADVGCGGGIYSAAWLDLGAASVVGLDFSAAMLSGARENCGDRDRLSFRQADAYATGLDDASVDVVFARALIHHLDDLDACFAEAARVLAPSGRLIVQDRTIEDVTRPGSPSHLRGYFFERFPFLLDSERARRPSSAAAVRAMTGAGLHSVEVHTLRETRRVYGGAEEVRQDLLARTGRSILHLLDDEQLGELADFVVERLGGAGGVRECDDWTVWVATK</sequence>
<dbReference type="RefSeq" id="WP_202237778.1">
    <property type="nucleotide sequence ID" value="NZ_AP018365.1"/>
</dbReference>
<protein>
    <submittedName>
        <fullName evidence="2">Putative methyltransferase</fullName>
    </submittedName>
</protein>
<dbReference type="Pfam" id="PF08241">
    <property type="entry name" value="Methyltransf_11"/>
    <property type="match status" value="1"/>
</dbReference>
<dbReference type="InterPro" id="IPR029063">
    <property type="entry name" value="SAM-dependent_MTases_sf"/>
</dbReference>
<dbReference type="InterPro" id="IPR013216">
    <property type="entry name" value="Methyltransf_11"/>
</dbReference>
<keyword evidence="2" id="KW-0808">Transferase</keyword>
<dbReference type="GO" id="GO:0008757">
    <property type="term" value="F:S-adenosylmethionine-dependent methyltransferase activity"/>
    <property type="evidence" value="ECO:0007669"/>
    <property type="project" value="InterPro"/>
</dbReference>
<keyword evidence="2" id="KW-0489">Methyltransferase</keyword>
<evidence type="ECO:0000313" key="3">
    <source>
        <dbReference type="Proteomes" id="UP000595703"/>
    </source>
</evidence>
<dbReference type="GO" id="GO:0032259">
    <property type="term" value="P:methylation"/>
    <property type="evidence" value="ECO:0007669"/>
    <property type="project" value="UniProtKB-KW"/>
</dbReference>
<dbReference type="Proteomes" id="UP000595703">
    <property type="component" value="Chromosome"/>
</dbReference>